<organism evidence="1">
    <name type="scientific">Rhizophora mucronata</name>
    <name type="common">Asiatic mangrove</name>
    <dbReference type="NCBI Taxonomy" id="61149"/>
    <lineage>
        <taxon>Eukaryota</taxon>
        <taxon>Viridiplantae</taxon>
        <taxon>Streptophyta</taxon>
        <taxon>Embryophyta</taxon>
        <taxon>Tracheophyta</taxon>
        <taxon>Spermatophyta</taxon>
        <taxon>Magnoliopsida</taxon>
        <taxon>eudicotyledons</taxon>
        <taxon>Gunneridae</taxon>
        <taxon>Pentapetalae</taxon>
        <taxon>rosids</taxon>
        <taxon>fabids</taxon>
        <taxon>Malpighiales</taxon>
        <taxon>Rhizophoraceae</taxon>
        <taxon>Rhizophora</taxon>
    </lineage>
</organism>
<accession>A0A2P2P5Q6</accession>
<evidence type="ECO:0000313" key="1">
    <source>
        <dbReference type="EMBL" id="MBX50082.1"/>
    </source>
</evidence>
<dbReference type="EMBL" id="GGEC01069598">
    <property type="protein sequence ID" value="MBX50082.1"/>
    <property type="molecule type" value="Transcribed_RNA"/>
</dbReference>
<protein>
    <submittedName>
        <fullName evidence="1">Uncharacterized protein</fullName>
    </submittedName>
</protein>
<proteinExistence type="predicted"/>
<reference evidence="1" key="1">
    <citation type="submission" date="2018-02" db="EMBL/GenBank/DDBJ databases">
        <title>Rhizophora mucronata_Transcriptome.</title>
        <authorList>
            <person name="Meera S.P."/>
            <person name="Sreeshan A."/>
            <person name="Augustine A."/>
        </authorList>
    </citation>
    <scope>NUCLEOTIDE SEQUENCE</scope>
    <source>
        <tissue evidence="1">Leaf</tissue>
    </source>
</reference>
<sequence length="37" mass="4138">MLLMPVVVILIRPGNDFMSFGSYAKIAFGFWSIPCLC</sequence>
<dbReference type="AlphaFoldDB" id="A0A2P2P5Q6"/>
<name>A0A2P2P5Q6_RHIMU</name>